<organism evidence="1 2">
    <name type="scientific">Corchorus olitorius</name>
    <dbReference type="NCBI Taxonomy" id="93759"/>
    <lineage>
        <taxon>Eukaryota</taxon>
        <taxon>Viridiplantae</taxon>
        <taxon>Streptophyta</taxon>
        <taxon>Embryophyta</taxon>
        <taxon>Tracheophyta</taxon>
        <taxon>Spermatophyta</taxon>
        <taxon>Magnoliopsida</taxon>
        <taxon>eudicotyledons</taxon>
        <taxon>Gunneridae</taxon>
        <taxon>Pentapetalae</taxon>
        <taxon>rosids</taxon>
        <taxon>malvids</taxon>
        <taxon>Malvales</taxon>
        <taxon>Malvaceae</taxon>
        <taxon>Grewioideae</taxon>
        <taxon>Apeibeae</taxon>
        <taxon>Corchorus</taxon>
    </lineage>
</organism>
<protein>
    <submittedName>
        <fullName evidence="1">Uncharacterized protein</fullName>
    </submittedName>
</protein>
<evidence type="ECO:0000313" key="2">
    <source>
        <dbReference type="Proteomes" id="UP000187203"/>
    </source>
</evidence>
<dbReference type="AlphaFoldDB" id="A0A1R3GKP3"/>
<evidence type="ECO:0000313" key="1">
    <source>
        <dbReference type="EMBL" id="OMO58653.1"/>
    </source>
</evidence>
<dbReference type="EMBL" id="AWUE01022397">
    <property type="protein sequence ID" value="OMO58653.1"/>
    <property type="molecule type" value="Genomic_DNA"/>
</dbReference>
<sequence>MAKQMAADVSLRSRELGALPKVHRLAAILYL</sequence>
<accession>A0A1R3GKP3</accession>
<name>A0A1R3GKP3_9ROSI</name>
<dbReference type="Proteomes" id="UP000187203">
    <property type="component" value="Unassembled WGS sequence"/>
</dbReference>
<comment type="caution">
    <text evidence="1">The sequence shown here is derived from an EMBL/GenBank/DDBJ whole genome shotgun (WGS) entry which is preliminary data.</text>
</comment>
<keyword evidence="2" id="KW-1185">Reference proteome</keyword>
<gene>
    <name evidence="1" type="ORF">COLO4_34469</name>
</gene>
<reference evidence="2" key="1">
    <citation type="submission" date="2013-09" db="EMBL/GenBank/DDBJ databases">
        <title>Corchorus olitorius genome sequencing.</title>
        <authorList>
            <person name="Alam M."/>
            <person name="Haque M.S."/>
            <person name="Islam M.S."/>
            <person name="Emdad E.M."/>
            <person name="Islam M.M."/>
            <person name="Ahmed B."/>
            <person name="Halim A."/>
            <person name="Hossen Q.M.M."/>
            <person name="Hossain M.Z."/>
            <person name="Ahmed R."/>
            <person name="Khan M.M."/>
            <person name="Islam R."/>
            <person name="Rashid M.M."/>
            <person name="Khan S.A."/>
            <person name="Rahman M.S."/>
            <person name="Alam M."/>
            <person name="Yahiya A.S."/>
            <person name="Khan M.S."/>
            <person name="Azam M.S."/>
            <person name="Haque T."/>
            <person name="Lashkar M.Z.H."/>
            <person name="Akhand A.I."/>
            <person name="Morshed G."/>
            <person name="Roy S."/>
            <person name="Uddin K.S."/>
            <person name="Rabeya T."/>
            <person name="Hossain A.S."/>
            <person name="Chowdhury A."/>
            <person name="Snigdha A.R."/>
            <person name="Mortoza M.S."/>
            <person name="Matin S.A."/>
            <person name="Hoque S.M.E."/>
            <person name="Islam M.K."/>
            <person name="Roy D.K."/>
            <person name="Haider R."/>
            <person name="Moosa M.M."/>
            <person name="Elias S.M."/>
            <person name="Hasan A.M."/>
            <person name="Jahan S."/>
            <person name="Shafiuddin M."/>
            <person name="Mahmood N."/>
            <person name="Shommy N.S."/>
        </authorList>
    </citation>
    <scope>NUCLEOTIDE SEQUENCE [LARGE SCALE GENOMIC DNA]</scope>
    <source>
        <strain evidence="2">cv. O-4</strain>
    </source>
</reference>
<proteinExistence type="predicted"/>